<keyword evidence="3 6" id="KW-0963">Cytoplasm</keyword>
<feature type="domain" description="Gamma tubulin complex component protein N-terminal" evidence="9">
    <location>
        <begin position="2"/>
        <end position="312"/>
    </location>
</feature>
<name>A0ABR4G162_9EURO</name>
<dbReference type="InterPro" id="IPR041470">
    <property type="entry name" value="GCP_N"/>
</dbReference>
<protein>
    <recommendedName>
        <fullName evidence="6">Spindle pole body component</fullName>
    </recommendedName>
</protein>
<evidence type="ECO:0000259" key="8">
    <source>
        <dbReference type="Pfam" id="PF04130"/>
    </source>
</evidence>
<keyword evidence="11" id="KW-1185">Reference proteome</keyword>
<accession>A0ABR4G162</accession>
<evidence type="ECO:0000256" key="4">
    <source>
        <dbReference type="ARBA" id="ARBA00022701"/>
    </source>
</evidence>
<reference evidence="10 11" key="1">
    <citation type="submission" date="2024-07" db="EMBL/GenBank/DDBJ databases">
        <title>Section-level genome sequencing and comparative genomics of Aspergillus sections Usti and Cavernicolus.</title>
        <authorList>
            <consortium name="Lawrence Berkeley National Laboratory"/>
            <person name="Nybo J.L."/>
            <person name="Vesth T.C."/>
            <person name="Theobald S."/>
            <person name="Frisvad J.C."/>
            <person name="Larsen T.O."/>
            <person name="Kjaerboelling I."/>
            <person name="Rothschild-Mancinelli K."/>
            <person name="Lyhne E.K."/>
            <person name="Kogle M.E."/>
            <person name="Barry K."/>
            <person name="Clum A."/>
            <person name="Na H."/>
            <person name="Ledsgaard L."/>
            <person name="Lin J."/>
            <person name="Lipzen A."/>
            <person name="Kuo A."/>
            <person name="Riley R."/>
            <person name="Mondo S."/>
            <person name="Labutti K."/>
            <person name="Haridas S."/>
            <person name="Pangalinan J."/>
            <person name="Salamov A.A."/>
            <person name="Simmons B.A."/>
            <person name="Magnuson J.K."/>
            <person name="Chen J."/>
            <person name="Drula E."/>
            <person name="Henrissat B."/>
            <person name="Wiebenga A."/>
            <person name="Lubbers R.J."/>
            <person name="Gomes A.C."/>
            <person name="Makela M.R."/>
            <person name="Stajich J."/>
            <person name="Grigoriev I.V."/>
            <person name="Mortensen U.H."/>
            <person name="De Vries R.P."/>
            <person name="Baker S.E."/>
            <person name="Andersen M.R."/>
        </authorList>
    </citation>
    <scope>NUCLEOTIDE SEQUENCE [LARGE SCALE GENOMIC DNA]</scope>
    <source>
        <strain evidence="10 11">CBS 209.92</strain>
    </source>
</reference>
<dbReference type="EMBL" id="JBFTWV010000067">
    <property type="protein sequence ID" value="KAL2789257.1"/>
    <property type="molecule type" value="Genomic_DNA"/>
</dbReference>
<dbReference type="InterPro" id="IPR040457">
    <property type="entry name" value="GCP_C"/>
</dbReference>
<evidence type="ECO:0000256" key="2">
    <source>
        <dbReference type="ARBA" id="ARBA00010337"/>
    </source>
</evidence>
<dbReference type="PANTHER" id="PTHR19302:SF27">
    <property type="entry name" value="GAMMA-TUBULIN COMPLEX COMPONENT 4"/>
    <property type="match status" value="1"/>
</dbReference>
<feature type="region of interest" description="Disordered" evidence="7">
    <location>
        <begin position="608"/>
        <end position="628"/>
    </location>
</feature>
<dbReference type="InterPro" id="IPR042241">
    <property type="entry name" value="GCP_C_sf"/>
</dbReference>
<dbReference type="Gene3D" id="1.20.120.1900">
    <property type="entry name" value="Gamma-tubulin complex, C-terminal domain"/>
    <property type="match status" value="1"/>
</dbReference>
<keyword evidence="4 6" id="KW-0493">Microtubule</keyword>
<sequence>MLHEILLSLSGQQSSLFSFQTEEDVVSEESFPLLSPPEKALLASLARLSRLHAKLRAHTAQICSTHPSVISWAVSTAIRSHCLGAFQKKILEVEKAILAEDSGYVGGYGIVPLATVVGEFSPWTRRLEWLWEIVRFIQPVSKKDNSQSCSGAALIDHLRGESQTGYVDIEEMALLLIGAAETAWMRQLSTWLLYGNLPILGKGDFFIQEASTSEREGSGSVTQFVIHANLLPQFVSTHTAASVLFIGKTLNLIRAKRGPSNGCATEALLTSPVTLHGEHITHLAELKSPISASKLSTAVNSIRLSLSQSTLSKLLPLPKILEVLSVLHDFLLLRRGEFATALVSHANSRLQERQRRPDTTAPRNSAQNSVDGLAIKEGDLATALTNTWVELYSLQNEEDSADDELDLARELVRLSIKAKERDRNLRLTSEGAGAELVAETSNVPFDDLLFPTPTCLSVQVLPPLDLFLSAFDISIYSKIHSYLLSIRRAQIRLGNMWKHTPLRRSYPSPWGPPRSNSRFGQSRLRMGRERENARLAQMRAIWATNSASLFVLSEIGTFFQGEVINESWQHFREWIEAGVFDTRSMPGSRPGSRPGTASSLKAHNPVQPVAADGESEASNSEPVTPRRHDPEALTAAHRRYLYSLVHSLFLTNTPFTQALRGLLICIDHFIALVIRLESIQRNMDLETDEGVVDALVDYASEEREVWDALRVARGDVERSIQEVVARLREIDDSRADEGRMTFELASSTHRTWSVAQTNDCSYVPRKAAGVDRLLMKLDFGTATGN</sequence>
<dbReference type="Pfam" id="PF04130">
    <property type="entry name" value="GCP_C_terminal"/>
    <property type="match status" value="1"/>
</dbReference>
<evidence type="ECO:0000256" key="1">
    <source>
        <dbReference type="ARBA" id="ARBA00004267"/>
    </source>
</evidence>
<dbReference type="Pfam" id="PF17681">
    <property type="entry name" value="GCP_N_terminal"/>
    <property type="match status" value="1"/>
</dbReference>
<dbReference type="PANTHER" id="PTHR19302">
    <property type="entry name" value="GAMMA TUBULIN COMPLEX PROTEIN"/>
    <property type="match status" value="1"/>
</dbReference>
<dbReference type="InterPro" id="IPR007259">
    <property type="entry name" value="GCP"/>
</dbReference>
<organism evidence="10 11">
    <name type="scientific">Aspergillus keveii</name>
    <dbReference type="NCBI Taxonomy" id="714993"/>
    <lineage>
        <taxon>Eukaryota</taxon>
        <taxon>Fungi</taxon>
        <taxon>Dikarya</taxon>
        <taxon>Ascomycota</taxon>
        <taxon>Pezizomycotina</taxon>
        <taxon>Eurotiomycetes</taxon>
        <taxon>Eurotiomycetidae</taxon>
        <taxon>Eurotiales</taxon>
        <taxon>Aspergillaceae</taxon>
        <taxon>Aspergillus</taxon>
        <taxon>Aspergillus subgen. Nidulantes</taxon>
    </lineage>
</organism>
<keyword evidence="5 6" id="KW-0206">Cytoskeleton</keyword>
<feature type="domain" description="Gamma tubulin complex component C-terminal" evidence="8">
    <location>
        <begin position="322"/>
        <end position="779"/>
    </location>
</feature>
<evidence type="ECO:0000313" key="10">
    <source>
        <dbReference type="EMBL" id="KAL2789257.1"/>
    </source>
</evidence>
<evidence type="ECO:0000256" key="7">
    <source>
        <dbReference type="SAM" id="MobiDB-lite"/>
    </source>
</evidence>
<evidence type="ECO:0000256" key="3">
    <source>
        <dbReference type="ARBA" id="ARBA00022490"/>
    </source>
</evidence>
<comment type="subcellular location">
    <subcellularLocation>
        <location evidence="1 6">Cytoplasm</location>
        <location evidence="1 6">Cytoskeleton</location>
        <location evidence="1 6">Microtubule organizing center</location>
    </subcellularLocation>
</comment>
<comment type="caution">
    <text evidence="10">The sequence shown here is derived from an EMBL/GenBank/DDBJ whole genome shotgun (WGS) entry which is preliminary data.</text>
</comment>
<evidence type="ECO:0000259" key="9">
    <source>
        <dbReference type="Pfam" id="PF17681"/>
    </source>
</evidence>
<evidence type="ECO:0000313" key="11">
    <source>
        <dbReference type="Proteomes" id="UP001610563"/>
    </source>
</evidence>
<feature type="region of interest" description="Disordered" evidence="7">
    <location>
        <begin position="346"/>
        <end position="368"/>
    </location>
</feature>
<gene>
    <name evidence="10" type="ORF">BJX66DRAFT_237897</name>
</gene>
<evidence type="ECO:0000256" key="6">
    <source>
        <dbReference type="RuleBase" id="RU363050"/>
    </source>
</evidence>
<evidence type="ECO:0000256" key="5">
    <source>
        <dbReference type="ARBA" id="ARBA00023212"/>
    </source>
</evidence>
<proteinExistence type="inferred from homology"/>
<comment type="similarity">
    <text evidence="2 6">Belongs to the TUBGCP family.</text>
</comment>
<dbReference type="Proteomes" id="UP001610563">
    <property type="component" value="Unassembled WGS sequence"/>
</dbReference>